<sequence>MQGVDFKRAHTEEQRSERRRQILDATAVMLTEMPVAKLSLNELSRRVGLAKSNVLRYFESREAILLELLDAESREWLAELDQVLPPVAAASGIAGFGSPRERGDRLAAVIAETVSRRPVLCDLWSAQATVLEHNVSAAVALEYKRATGRALVLQVGLIRRCVPELGPHDATRLVATIVLTIAAAWPACQPSEALRAAYAADPEVAAMQVDFTDLLRQTIAVSVSGLLVRGENLPFGPLRS</sequence>
<dbReference type="Gene3D" id="1.10.357.10">
    <property type="entry name" value="Tetracycline Repressor, domain 2"/>
    <property type="match status" value="1"/>
</dbReference>
<dbReference type="PANTHER" id="PTHR30055:SF226">
    <property type="entry name" value="HTH-TYPE TRANSCRIPTIONAL REGULATOR PKSA"/>
    <property type="match status" value="1"/>
</dbReference>
<dbReference type="AlphaFoldDB" id="A0A101JAY9"/>
<dbReference type="InterPro" id="IPR009057">
    <property type="entry name" value="Homeodomain-like_sf"/>
</dbReference>
<dbReference type="GO" id="GO:0000976">
    <property type="term" value="F:transcription cis-regulatory region binding"/>
    <property type="evidence" value="ECO:0007669"/>
    <property type="project" value="TreeGrafter"/>
</dbReference>
<dbReference type="GO" id="GO:0003700">
    <property type="term" value="F:DNA-binding transcription factor activity"/>
    <property type="evidence" value="ECO:0007669"/>
    <property type="project" value="TreeGrafter"/>
</dbReference>
<evidence type="ECO:0000256" key="2">
    <source>
        <dbReference type="PROSITE-ProRule" id="PRU00335"/>
    </source>
</evidence>
<evidence type="ECO:0000313" key="5">
    <source>
        <dbReference type="Proteomes" id="UP000053244"/>
    </source>
</evidence>
<dbReference type="Pfam" id="PF17929">
    <property type="entry name" value="TetR_C_34"/>
    <property type="match status" value="1"/>
</dbReference>
<keyword evidence="5" id="KW-1185">Reference proteome</keyword>
<gene>
    <name evidence="4" type="ORF">ADL15_45485</name>
</gene>
<feature type="DNA-binding region" description="H-T-H motif" evidence="2">
    <location>
        <begin position="39"/>
        <end position="58"/>
    </location>
</feature>
<dbReference type="PROSITE" id="PS50977">
    <property type="entry name" value="HTH_TETR_2"/>
    <property type="match status" value="1"/>
</dbReference>
<name>A0A101JAY9_9ACTN</name>
<comment type="caution">
    <text evidence="4">The sequence shown here is derived from an EMBL/GenBank/DDBJ whole genome shotgun (WGS) entry which is preliminary data.</text>
</comment>
<dbReference type="PANTHER" id="PTHR30055">
    <property type="entry name" value="HTH-TYPE TRANSCRIPTIONAL REGULATOR RUTR"/>
    <property type="match status" value="1"/>
</dbReference>
<reference evidence="4 5" key="1">
    <citation type="submission" date="2015-10" db="EMBL/GenBank/DDBJ databases">
        <authorList>
            <person name="Gilbert D.G."/>
        </authorList>
    </citation>
    <scope>NUCLEOTIDE SEQUENCE [LARGE SCALE GENOMIC DNA]</scope>
    <source>
        <strain evidence="4 5">NRRL B-16712</strain>
    </source>
</reference>
<evidence type="ECO:0000259" key="3">
    <source>
        <dbReference type="PROSITE" id="PS50977"/>
    </source>
</evidence>
<dbReference type="Proteomes" id="UP000053244">
    <property type="component" value="Unassembled WGS sequence"/>
</dbReference>
<dbReference type="InterPro" id="IPR041483">
    <property type="entry name" value="TetR_C_34"/>
</dbReference>
<dbReference type="OrthoDB" id="6637160at2"/>
<dbReference type="Pfam" id="PF00440">
    <property type="entry name" value="TetR_N"/>
    <property type="match status" value="1"/>
</dbReference>
<dbReference type="SUPFAM" id="SSF46689">
    <property type="entry name" value="Homeodomain-like"/>
    <property type="match status" value="1"/>
</dbReference>
<organism evidence="4 5">
    <name type="scientific">Actinoplanes awajinensis subsp. mycoplanecinus</name>
    <dbReference type="NCBI Taxonomy" id="135947"/>
    <lineage>
        <taxon>Bacteria</taxon>
        <taxon>Bacillati</taxon>
        <taxon>Actinomycetota</taxon>
        <taxon>Actinomycetes</taxon>
        <taxon>Micromonosporales</taxon>
        <taxon>Micromonosporaceae</taxon>
        <taxon>Actinoplanes</taxon>
    </lineage>
</organism>
<proteinExistence type="predicted"/>
<keyword evidence="1 2" id="KW-0238">DNA-binding</keyword>
<evidence type="ECO:0000256" key="1">
    <source>
        <dbReference type="ARBA" id="ARBA00023125"/>
    </source>
</evidence>
<dbReference type="InterPro" id="IPR050109">
    <property type="entry name" value="HTH-type_TetR-like_transc_reg"/>
</dbReference>
<dbReference type="InterPro" id="IPR001647">
    <property type="entry name" value="HTH_TetR"/>
</dbReference>
<accession>A0A101JAY9</accession>
<dbReference type="EMBL" id="LLZH01000331">
    <property type="protein sequence ID" value="KUL23438.1"/>
    <property type="molecule type" value="Genomic_DNA"/>
</dbReference>
<evidence type="ECO:0000313" key="4">
    <source>
        <dbReference type="EMBL" id="KUL23438.1"/>
    </source>
</evidence>
<feature type="domain" description="HTH tetR-type" evidence="3">
    <location>
        <begin position="16"/>
        <end position="76"/>
    </location>
</feature>
<protein>
    <recommendedName>
        <fullName evidence="3">HTH tetR-type domain-containing protein</fullName>
    </recommendedName>
</protein>